<dbReference type="EMBL" id="JHUK01000001">
    <property type="protein sequence ID" value="RAM58032.1"/>
    <property type="molecule type" value="Genomic_DNA"/>
</dbReference>
<keyword evidence="1" id="KW-1133">Transmembrane helix</keyword>
<keyword evidence="1" id="KW-0472">Membrane</keyword>
<dbReference type="Proteomes" id="UP000070069">
    <property type="component" value="Unassembled WGS sequence"/>
</dbReference>
<reference evidence="3 5" key="1">
    <citation type="submission" date="2014-04" db="EMBL/GenBank/DDBJ databases">
        <title>Genome study of Napier grass stunt phytoplasma.</title>
        <authorList>
            <person name="Kawicha P."/>
            <person name="Dickinson M."/>
            <person name="Hodgetts J."/>
        </authorList>
    </citation>
    <scope>NUCLEOTIDE SEQUENCE [LARGE SCALE GENOMIC DNA]</scope>
    <source>
        <strain evidence="3 5">NGS-S10</strain>
    </source>
</reference>
<feature type="transmembrane region" description="Helical" evidence="1">
    <location>
        <begin position="140"/>
        <end position="158"/>
    </location>
</feature>
<dbReference type="PATRIC" id="fig|203274.3.peg.97"/>
<gene>
    <name evidence="2" type="ORF">AXA84_0098</name>
    <name evidence="3" type="ORF">DH96_00560</name>
</gene>
<evidence type="ECO:0000313" key="2">
    <source>
        <dbReference type="EMBL" id="KXT29453.1"/>
    </source>
</evidence>
<evidence type="ECO:0000313" key="4">
    <source>
        <dbReference type="Proteomes" id="UP000070069"/>
    </source>
</evidence>
<reference evidence="2 4" key="2">
    <citation type="submission" date="2016-02" db="EMBL/GenBank/DDBJ databases">
        <title>A draft genome sequence of Candidatus Phytoplasma oryzae strain Mbita1, the causative agent of Napier Grass stunt disease in Kenya.</title>
        <authorList>
            <person name="Fischer A."/>
            <person name="Santa-Cruz I."/>
            <person name="Wambua L."/>
            <person name="Olds C."/>
            <person name="Midega C."/>
            <person name="Dickinson M."/>
            <person name="Kawicha P."/>
            <person name="Khan Z."/>
            <person name="Masiga D."/>
            <person name="Jores J."/>
            <person name="Bernd S."/>
        </authorList>
    </citation>
    <scope>NUCLEOTIDE SEQUENCE [LARGE SCALE GENOMIC DNA]</scope>
    <source>
        <strain evidence="2">Mbita1</strain>
    </source>
</reference>
<dbReference type="EMBL" id="LTBM01000001">
    <property type="protein sequence ID" value="KXT29453.1"/>
    <property type="molecule type" value="Genomic_DNA"/>
</dbReference>
<evidence type="ECO:0000313" key="3">
    <source>
        <dbReference type="EMBL" id="RAM58032.1"/>
    </source>
</evidence>
<accession>A0A139JR45</accession>
<proteinExistence type="predicted"/>
<keyword evidence="1" id="KW-0812">Transmembrane</keyword>
<organism evidence="2 4">
    <name type="scientific">Candidatus Phytoplasma oryzae</name>
    <dbReference type="NCBI Taxonomy" id="203274"/>
    <lineage>
        <taxon>Bacteria</taxon>
        <taxon>Bacillati</taxon>
        <taxon>Mycoplasmatota</taxon>
        <taxon>Mollicutes</taxon>
        <taxon>Acholeplasmatales</taxon>
        <taxon>Acholeplasmataceae</taxon>
        <taxon>Candidatus Phytoplasma</taxon>
        <taxon>16SrXI (Rice yellow dwarf group)</taxon>
    </lineage>
</organism>
<dbReference type="AlphaFoldDB" id="A0A139JR45"/>
<dbReference type="RefSeq" id="WP_066539931.1">
    <property type="nucleotide sequence ID" value="NZ_JHUK01000001.1"/>
</dbReference>
<evidence type="ECO:0000313" key="5">
    <source>
        <dbReference type="Proteomes" id="UP000249343"/>
    </source>
</evidence>
<dbReference type="Proteomes" id="UP000249343">
    <property type="component" value="Unassembled WGS sequence"/>
</dbReference>
<feature type="transmembrane region" description="Helical" evidence="1">
    <location>
        <begin position="109"/>
        <end position="134"/>
    </location>
</feature>
<name>A0A139JR45_9MOLU</name>
<sequence length="207" mass="26218">MLKKIFYKKYKIQLFPFIFKNIQGDSFKQEEFFLNQQKKRIEFFFLHQSKYNNYFLEMNQFVIWTIEGDICRVLIEKDYYNQFKELYQKEINIFYANFLYSLLEKRRDLIYIDFLLIFNFICFTLFFALMIKIFINYFKFWFFLFIFFIFFVVIFIYFRKKRNDFFYKFKKESFLKTIKKTKVLLGEEKFESILKKQNFFSLNLKKK</sequence>
<dbReference type="OrthoDB" id="384508at2"/>
<keyword evidence="5" id="KW-1185">Reference proteome</keyword>
<evidence type="ECO:0000256" key="1">
    <source>
        <dbReference type="SAM" id="Phobius"/>
    </source>
</evidence>
<protein>
    <submittedName>
        <fullName evidence="2">Uncharacterized protein</fullName>
    </submittedName>
</protein>
<comment type="caution">
    <text evidence="2">The sequence shown here is derived from an EMBL/GenBank/DDBJ whole genome shotgun (WGS) entry which is preliminary data.</text>
</comment>